<sequence length="210" mass="24112">MYIHLLNRWKEDAEVAAFIQKNAFATLVSQIDEKPWATHLPFVLDQNKDGKAILSGHIAKANPQWKNLADDQEVLVIFQGPHAYISSSWYNHENVPTWNYLAVHVYGKVKLIEGEELMDHLKKLVNIYEDGRPNRVSVETMSVDYVAKQVKALVGFEIVITEVHGSRKLSQNRDGVNHQNIVKNLEESAFPLDKELAEEMRKDRSDYSRS</sequence>
<dbReference type="SUPFAM" id="SSF50475">
    <property type="entry name" value="FMN-binding split barrel"/>
    <property type="match status" value="1"/>
</dbReference>
<dbReference type="InterPro" id="IPR012349">
    <property type="entry name" value="Split_barrel_FMN-bd"/>
</dbReference>
<organism evidence="1 2">
    <name type="scientific">Algoriphagus aquimarinus</name>
    <dbReference type="NCBI Taxonomy" id="237018"/>
    <lineage>
        <taxon>Bacteria</taxon>
        <taxon>Pseudomonadati</taxon>
        <taxon>Bacteroidota</taxon>
        <taxon>Cytophagia</taxon>
        <taxon>Cytophagales</taxon>
        <taxon>Cyclobacteriaceae</taxon>
        <taxon>Algoriphagus</taxon>
    </lineage>
</organism>
<dbReference type="OrthoDB" id="9794948at2"/>
<protein>
    <submittedName>
        <fullName evidence="1">FMN-binding negative transcriptional regulator</fullName>
    </submittedName>
</protein>
<dbReference type="RefSeq" id="WP_146918313.1">
    <property type="nucleotide sequence ID" value="NZ_VORW01000008.1"/>
</dbReference>
<dbReference type="PANTHER" id="PTHR35802:SF1">
    <property type="entry name" value="PROTEASE SYNTHASE AND SPORULATION PROTEIN PAI 2"/>
    <property type="match status" value="1"/>
</dbReference>
<comment type="caution">
    <text evidence="1">The sequence shown here is derived from an EMBL/GenBank/DDBJ whole genome shotgun (WGS) entry which is preliminary data.</text>
</comment>
<dbReference type="PIRSF" id="PIRSF010372">
    <property type="entry name" value="PaiB"/>
    <property type="match status" value="1"/>
</dbReference>
<gene>
    <name evidence="1" type="ORF">ESV85_13145</name>
</gene>
<dbReference type="PANTHER" id="PTHR35802">
    <property type="entry name" value="PROTEASE SYNTHASE AND SPORULATION PROTEIN PAI 2"/>
    <property type="match status" value="1"/>
</dbReference>
<dbReference type="Proteomes" id="UP000321935">
    <property type="component" value="Unassembled WGS sequence"/>
</dbReference>
<dbReference type="Gene3D" id="2.30.110.10">
    <property type="entry name" value="Electron Transport, Fmn-binding Protein, Chain A"/>
    <property type="match status" value="1"/>
</dbReference>
<accession>A0A5C7AUT8</accession>
<evidence type="ECO:0000313" key="1">
    <source>
        <dbReference type="EMBL" id="TXE10275.1"/>
    </source>
</evidence>
<proteinExistence type="predicted"/>
<dbReference type="EMBL" id="VORW01000008">
    <property type="protein sequence ID" value="TXE10275.1"/>
    <property type="molecule type" value="Genomic_DNA"/>
</dbReference>
<evidence type="ECO:0000313" key="2">
    <source>
        <dbReference type="Proteomes" id="UP000321935"/>
    </source>
</evidence>
<name>A0A5C7AUT8_9BACT</name>
<dbReference type="AlphaFoldDB" id="A0A5C7AUT8"/>
<dbReference type="InterPro" id="IPR007396">
    <property type="entry name" value="TR_PAI2-type"/>
</dbReference>
<reference evidence="1 2" key="1">
    <citation type="submission" date="2019-08" db="EMBL/GenBank/DDBJ databases">
        <title>Genomes sequence of Algoriphagus aquimarinus ACAM450.</title>
        <authorList>
            <person name="Bowman J.P."/>
        </authorList>
    </citation>
    <scope>NUCLEOTIDE SEQUENCE [LARGE SCALE GENOMIC DNA]</scope>
    <source>
        <strain evidence="1 2">ACAM 450</strain>
    </source>
</reference>
<dbReference type="Pfam" id="PF04299">
    <property type="entry name" value="FMN_bind_2"/>
    <property type="match status" value="1"/>
</dbReference>